<reference evidence="5" key="1">
    <citation type="submission" date="2023-07" db="EMBL/GenBank/DDBJ databases">
        <title>Genome content predicts the carbon catabolic preferences of heterotrophic bacteria.</title>
        <authorList>
            <person name="Gralka M."/>
        </authorList>
    </citation>
    <scope>NUCLEOTIDE SEQUENCE</scope>
    <source>
        <strain evidence="5">4G09</strain>
    </source>
</reference>
<protein>
    <submittedName>
        <fullName evidence="5">AraC family transcriptional regulator ligand-binding domain-containing protein</fullName>
    </submittedName>
</protein>
<dbReference type="PANTHER" id="PTHR47894">
    <property type="entry name" value="HTH-TYPE TRANSCRIPTIONAL REGULATOR GADX"/>
    <property type="match status" value="1"/>
</dbReference>
<dbReference type="InterPro" id="IPR018060">
    <property type="entry name" value="HTH_AraC"/>
</dbReference>
<dbReference type="InterPro" id="IPR009057">
    <property type="entry name" value="Homeodomain-like_sf"/>
</dbReference>
<evidence type="ECO:0000313" key="5">
    <source>
        <dbReference type="EMBL" id="MDP2565262.1"/>
    </source>
</evidence>
<feature type="domain" description="HTH araC/xylS-type" evidence="4">
    <location>
        <begin position="233"/>
        <end position="331"/>
    </location>
</feature>
<comment type="caution">
    <text evidence="5">The sequence shown here is derived from an EMBL/GenBank/DDBJ whole genome shotgun (WGS) entry which is preliminary data.</text>
</comment>
<accession>A0ABT9FEP8</accession>
<organism evidence="5 6">
    <name type="scientific">Pseudoalteromonas marina</name>
    <dbReference type="NCBI Taxonomy" id="267375"/>
    <lineage>
        <taxon>Bacteria</taxon>
        <taxon>Pseudomonadati</taxon>
        <taxon>Pseudomonadota</taxon>
        <taxon>Gammaproteobacteria</taxon>
        <taxon>Alteromonadales</taxon>
        <taxon>Pseudoalteromonadaceae</taxon>
        <taxon>Pseudoalteromonas</taxon>
    </lineage>
</organism>
<evidence type="ECO:0000259" key="4">
    <source>
        <dbReference type="PROSITE" id="PS01124"/>
    </source>
</evidence>
<sequence>MKNFIKATSLQGIDSLVKSLGADISQIMTQLGLNICFNNLEQQYLPYSTYAELLELCAHTLNCPSFGLQLANKQSFDILGPIAIAAKSSTNLGDALNWVIKYLHLHTPALSLTIHPLEADKTLFLSFQINLTPLPKTTQVLELTIGLAMGVIKKLSDNTCKPQSVFLPQKQLANTRAYNTYFGCKVTHNRNSAGIVILKTDLALSIAQPQYDKVPAALQFLAQSEQQNQSLPTQVSALIRPMLPIYQCTNETIAAALGMHPRTLHRELNKHNTSFVKLKDSTRRSLAAHYLAQNHYSISTISELLGYQEQATLSASVKRWFGYSPRAYRAKKMINLNKHNSKE</sequence>
<dbReference type="RefSeq" id="WP_305472221.1">
    <property type="nucleotide sequence ID" value="NZ_JAUYVT010000010.1"/>
</dbReference>
<dbReference type="SMART" id="SM00342">
    <property type="entry name" value="HTH_ARAC"/>
    <property type="match status" value="1"/>
</dbReference>
<keyword evidence="3" id="KW-0804">Transcription</keyword>
<keyword evidence="6" id="KW-1185">Reference proteome</keyword>
<dbReference type="Proteomes" id="UP001177212">
    <property type="component" value="Unassembled WGS sequence"/>
</dbReference>
<name>A0ABT9FEP8_9GAMM</name>
<dbReference type="Pfam" id="PF12833">
    <property type="entry name" value="HTH_18"/>
    <property type="match status" value="1"/>
</dbReference>
<dbReference type="PROSITE" id="PS01124">
    <property type="entry name" value="HTH_ARAC_FAMILY_2"/>
    <property type="match status" value="1"/>
</dbReference>
<evidence type="ECO:0000313" key="6">
    <source>
        <dbReference type="Proteomes" id="UP001177212"/>
    </source>
</evidence>
<gene>
    <name evidence="5" type="ORF">Q8W34_11520</name>
</gene>
<dbReference type="SUPFAM" id="SSF46689">
    <property type="entry name" value="Homeodomain-like"/>
    <property type="match status" value="1"/>
</dbReference>
<dbReference type="PANTHER" id="PTHR47894:SF4">
    <property type="entry name" value="HTH-TYPE TRANSCRIPTIONAL REGULATOR GADX"/>
    <property type="match status" value="1"/>
</dbReference>
<proteinExistence type="predicted"/>
<dbReference type="InterPro" id="IPR032687">
    <property type="entry name" value="AraC-type_N"/>
</dbReference>
<dbReference type="Pfam" id="PF12625">
    <property type="entry name" value="Arabinose_bd"/>
    <property type="match status" value="1"/>
</dbReference>
<dbReference type="EMBL" id="JAUYVT010000010">
    <property type="protein sequence ID" value="MDP2565262.1"/>
    <property type="molecule type" value="Genomic_DNA"/>
</dbReference>
<evidence type="ECO:0000256" key="3">
    <source>
        <dbReference type="ARBA" id="ARBA00023163"/>
    </source>
</evidence>
<keyword evidence="1" id="KW-0805">Transcription regulation</keyword>
<evidence type="ECO:0000256" key="2">
    <source>
        <dbReference type="ARBA" id="ARBA00023125"/>
    </source>
</evidence>
<keyword evidence="2" id="KW-0238">DNA-binding</keyword>
<dbReference type="Gene3D" id="1.10.10.60">
    <property type="entry name" value="Homeodomain-like"/>
    <property type="match status" value="1"/>
</dbReference>
<evidence type="ECO:0000256" key="1">
    <source>
        <dbReference type="ARBA" id="ARBA00023015"/>
    </source>
</evidence>